<gene>
    <name evidence="3" type="ORF">AMLFYP55_00035</name>
</gene>
<feature type="transmembrane region" description="Helical" evidence="2">
    <location>
        <begin position="199"/>
        <end position="222"/>
    </location>
</feature>
<dbReference type="EMBL" id="CACRSS010000001">
    <property type="protein sequence ID" value="VYS72561.1"/>
    <property type="molecule type" value="Genomic_DNA"/>
</dbReference>
<keyword evidence="2" id="KW-1133">Transmembrane helix</keyword>
<dbReference type="RefSeq" id="WP_102731822.1">
    <property type="nucleotide sequence ID" value="NZ_CACRSS010000001.1"/>
</dbReference>
<evidence type="ECO:0000256" key="2">
    <source>
        <dbReference type="SAM" id="Phobius"/>
    </source>
</evidence>
<protein>
    <recommendedName>
        <fullName evidence="4">DUF4332 domain-containing protein</fullName>
    </recommendedName>
</protein>
<evidence type="ECO:0000313" key="3">
    <source>
        <dbReference type="EMBL" id="VYS72561.1"/>
    </source>
</evidence>
<proteinExistence type="predicted"/>
<keyword evidence="2" id="KW-0812">Transmembrane</keyword>
<reference evidence="3" key="1">
    <citation type="submission" date="2019-11" db="EMBL/GenBank/DDBJ databases">
        <authorList>
            <person name="Feng L."/>
        </authorList>
    </citation>
    <scope>NUCLEOTIDE SEQUENCE</scope>
    <source>
        <strain evidence="3">AMuciniphilaLFYP55</strain>
    </source>
</reference>
<keyword evidence="2" id="KW-0472">Membrane</keyword>
<feature type="transmembrane region" description="Helical" evidence="2">
    <location>
        <begin position="243"/>
        <end position="266"/>
    </location>
</feature>
<accession>A0A6N2QX39</accession>
<dbReference type="OrthoDB" id="195184at2"/>
<evidence type="ECO:0008006" key="4">
    <source>
        <dbReference type="Google" id="ProtNLM"/>
    </source>
</evidence>
<name>A0A6N2QX39_9BACT</name>
<organism evidence="3">
    <name type="scientific">Akkermansia muciniphila</name>
    <dbReference type="NCBI Taxonomy" id="239935"/>
    <lineage>
        <taxon>Bacteria</taxon>
        <taxon>Pseudomonadati</taxon>
        <taxon>Verrucomicrobiota</taxon>
        <taxon>Verrucomicrobiia</taxon>
        <taxon>Verrucomicrobiales</taxon>
        <taxon>Akkermansiaceae</taxon>
        <taxon>Akkermansia</taxon>
    </lineage>
</organism>
<sequence length="287" mass="32470">MNDLQQYFAGREQFIELLEAVGIRTLEQFASADPFTVLPELHQAKRMLKLRTEIPPAPVFREWVNQALAMPTAPEPAALHASADGSLPLATPVVELAPAVKTAPRTSGPGREKRPRPRADGPAKHLSTKARRQEEQSYQPAKRVHVRQEPKTYLRKKGVKHMTPFRTWLGAASVLLLFVCTLFSIAIITLVLLNGERGWLIISLCFGPWFLALILYLSLALPRKCSVCRAHVFSFKKYTRNKAAHRIPLFGYVFATALHIFLFRWFRCPACGSSQQLEKTRAEQHKH</sequence>
<evidence type="ECO:0000256" key="1">
    <source>
        <dbReference type="SAM" id="MobiDB-lite"/>
    </source>
</evidence>
<dbReference type="AlphaFoldDB" id="A0A6N2QX39"/>
<feature type="region of interest" description="Disordered" evidence="1">
    <location>
        <begin position="99"/>
        <end position="142"/>
    </location>
</feature>
<feature type="transmembrane region" description="Helical" evidence="2">
    <location>
        <begin position="165"/>
        <end position="193"/>
    </location>
</feature>